<evidence type="ECO:0008006" key="5">
    <source>
        <dbReference type="Google" id="ProtNLM"/>
    </source>
</evidence>
<feature type="chain" id="PRO_5045151248" description="Ferrochelatase" evidence="2">
    <location>
        <begin position="25"/>
        <end position="72"/>
    </location>
</feature>
<protein>
    <recommendedName>
        <fullName evidence="5">Ferrochelatase</fullName>
    </recommendedName>
</protein>
<evidence type="ECO:0000256" key="2">
    <source>
        <dbReference type="SAM" id="SignalP"/>
    </source>
</evidence>
<accession>A0ABY8FNK5</accession>
<evidence type="ECO:0000256" key="1">
    <source>
        <dbReference type="SAM" id="Phobius"/>
    </source>
</evidence>
<dbReference type="RefSeq" id="WP_278015369.1">
    <property type="nucleotide sequence ID" value="NZ_CP121106.1"/>
</dbReference>
<evidence type="ECO:0000313" key="4">
    <source>
        <dbReference type="Proteomes" id="UP001215827"/>
    </source>
</evidence>
<reference evidence="3 4" key="1">
    <citation type="submission" date="2023-03" db="EMBL/GenBank/DDBJ databases">
        <title>Altererythrobacter sp. CAU 1644 isolated from sand.</title>
        <authorList>
            <person name="Kim W."/>
        </authorList>
    </citation>
    <scope>NUCLEOTIDE SEQUENCE [LARGE SCALE GENOMIC DNA]</scope>
    <source>
        <strain evidence="3 4">CAU 1644</strain>
    </source>
</reference>
<name>A0ABY8FNK5_9SPHN</name>
<feature type="signal peptide" evidence="2">
    <location>
        <begin position="1"/>
        <end position="24"/>
    </location>
</feature>
<keyword evidence="1" id="KW-0472">Membrane</keyword>
<organism evidence="3 4">
    <name type="scientific">Altererythrobacter arenosus</name>
    <dbReference type="NCBI Taxonomy" id="3032592"/>
    <lineage>
        <taxon>Bacteria</taxon>
        <taxon>Pseudomonadati</taxon>
        <taxon>Pseudomonadota</taxon>
        <taxon>Alphaproteobacteria</taxon>
        <taxon>Sphingomonadales</taxon>
        <taxon>Erythrobacteraceae</taxon>
        <taxon>Altererythrobacter</taxon>
    </lineage>
</organism>
<keyword evidence="1" id="KW-1133">Transmembrane helix</keyword>
<dbReference type="EMBL" id="CP121106">
    <property type="protein sequence ID" value="WFL76604.1"/>
    <property type="molecule type" value="Genomic_DNA"/>
</dbReference>
<proteinExistence type="predicted"/>
<keyword evidence="2" id="KW-0732">Signal</keyword>
<sequence>MKKIALIGSVLALAAAPVALQAQAADRAVAPVAGESELGGGSDTIIGVVALAVLAGFIVLTASDDDDLPTSP</sequence>
<feature type="transmembrane region" description="Helical" evidence="1">
    <location>
        <begin position="45"/>
        <end position="63"/>
    </location>
</feature>
<dbReference type="Proteomes" id="UP001215827">
    <property type="component" value="Chromosome"/>
</dbReference>
<gene>
    <name evidence="3" type="ORF">P7228_11425</name>
</gene>
<evidence type="ECO:0000313" key="3">
    <source>
        <dbReference type="EMBL" id="WFL76604.1"/>
    </source>
</evidence>
<keyword evidence="4" id="KW-1185">Reference proteome</keyword>
<keyword evidence="1" id="KW-0812">Transmembrane</keyword>